<dbReference type="EMBL" id="JARKHS020021455">
    <property type="protein sequence ID" value="KAK8770227.1"/>
    <property type="molecule type" value="Genomic_DNA"/>
</dbReference>
<accession>A0AAQ4E693</accession>
<proteinExistence type="predicted"/>
<sequence length="77" mass="8036">PNPIDARVVDIGRVSFIAVSRFSLSLKEGTGEGNSCARGPDGPDAVRNWAIKVGSQVLVQDLNASGTLTPSFAASFF</sequence>
<dbReference type="AlphaFoldDB" id="A0AAQ4E693"/>
<evidence type="ECO:0000313" key="1">
    <source>
        <dbReference type="EMBL" id="KAK8770227.1"/>
    </source>
</evidence>
<evidence type="ECO:0000313" key="2">
    <source>
        <dbReference type="Proteomes" id="UP001321473"/>
    </source>
</evidence>
<gene>
    <name evidence="1" type="ORF">V5799_013307</name>
</gene>
<protein>
    <submittedName>
        <fullName evidence="1">Uncharacterized protein</fullName>
    </submittedName>
</protein>
<name>A0AAQ4E693_AMBAM</name>
<feature type="non-terminal residue" evidence="1">
    <location>
        <position position="1"/>
    </location>
</feature>
<reference evidence="1 2" key="1">
    <citation type="journal article" date="2023" name="Arcadia Sci">
        <title>De novo assembly of a long-read Amblyomma americanum tick genome.</title>
        <authorList>
            <person name="Chou S."/>
            <person name="Poskanzer K.E."/>
            <person name="Rollins M."/>
            <person name="Thuy-Boun P.S."/>
        </authorList>
    </citation>
    <scope>NUCLEOTIDE SEQUENCE [LARGE SCALE GENOMIC DNA]</scope>
    <source>
        <strain evidence="1">F_SG_1</strain>
        <tissue evidence="1">Salivary glands</tissue>
    </source>
</reference>
<keyword evidence="2" id="KW-1185">Reference proteome</keyword>
<organism evidence="1 2">
    <name type="scientific">Amblyomma americanum</name>
    <name type="common">Lone star tick</name>
    <dbReference type="NCBI Taxonomy" id="6943"/>
    <lineage>
        <taxon>Eukaryota</taxon>
        <taxon>Metazoa</taxon>
        <taxon>Ecdysozoa</taxon>
        <taxon>Arthropoda</taxon>
        <taxon>Chelicerata</taxon>
        <taxon>Arachnida</taxon>
        <taxon>Acari</taxon>
        <taxon>Parasitiformes</taxon>
        <taxon>Ixodida</taxon>
        <taxon>Ixodoidea</taxon>
        <taxon>Ixodidae</taxon>
        <taxon>Amblyomminae</taxon>
        <taxon>Amblyomma</taxon>
    </lineage>
</organism>
<comment type="caution">
    <text evidence="1">The sequence shown here is derived from an EMBL/GenBank/DDBJ whole genome shotgun (WGS) entry which is preliminary data.</text>
</comment>
<dbReference type="Proteomes" id="UP001321473">
    <property type="component" value="Unassembled WGS sequence"/>
</dbReference>